<evidence type="ECO:0000256" key="1">
    <source>
        <dbReference type="SAM" id="MobiDB-lite"/>
    </source>
</evidence>
<dbReference type="VEuPathDB" id="VectorBase:BGLAX_045105"/>
<evidence type="ECO:0000313" key="4">
    <source>
        <dbReference type="Proteomes" id="UP000076420"/>
    </source>
</evidence>
<feature type="transmembrane region" description="Helical" evidence="2">
    <location>
        <begin position="97"/>
        <end position="117"/>
    </location>
</feature>
<dbReference type="Proteomes" id="UP000076420">
    <property type="component" value="Unassembled WGS sequence"/>
</dbReference>
<dbReference type="GO" id="GO:0005783">
    <property type="term" value="C:endoplasmic reticulum"/>
    <property type="evidence" value="ECO:0007669"/>
    <property type="project" value="TreeGrafter"/>
</dbReference>
<feature type="transmembrane region" description="Helical" evidence="2">
    <location>
        <begin position="74"/>
        <end position="90"/>
    </location>
</feature>
<organism evidence="3 4">
    <name type="scientific">Biomphalaria glabrata</name>
    <name type="common">Bloodfluke planorb</name>
    <name type="synonym">Freshwater snail</name>
    <dbReference type="NCBI Taxonomy" id="6526"/>
    <lineage>
        <taxon>Eukaryota</taxon>
        <taxon>Metazoa</taxon>
        <taxon>Spiralia</taxon>
        <taxon>Lophotrochozoa</taxon>
        <taxon>Mollusca</taxon>
        <taxon>Gastropoda</taxon>
        <taxon>Heterobranchia</taxon>
        <taxon>Euthyneura</taxon>
        <taxon>Panpulmonata</taxon>
        <taxon>Hygrophila</taxon>
        <taxon>Lymnaeoidea</taxon>
        <taxon>Planorbidae</taxon>
        <taxon>Biomphalaria</taxon>
    </lineage>
</organism>
<dbReference type="PANTHER" id="PTHR21650">
    <property type="entry name" value="MEMBRALIN/KINETOCHORE PROTEIN NUF2"/>
    <property type="match status" value="1"/>
</dbReference>
<dbReference type="STRING" id="6526.A0A2C9JYG5"/>
<evidence type="ECO:0000256" key="2">
    <source>
        <dbReference type="SAM" id="Phobius"/>
    </source>
</evidence>
<evidence type="ECO:0000313" key="3">
    <source>
        <dbReference type="EnsemblMetazoa" id="BGLB010045-PB"/>
    </source>
</evidence>
<feature type="transmembrane region" description="Helical" evidence="2">
    <location>
        <begin position="15"/>
        <end position="34"/>
    </location>
</feature>
<dbReference type="EnsemblMetazoa" id="BGLB010045-RB">
    <property type="protein sequence ID" value="BGLB010045-PB"/>
    <property type="gene ID" value="BGLB010045"/>
</dbReference>
<proteinExistence type="predicted"/>
<keyword evidence="2" id="KW-0812">Transmembrane</keyword>
<gene>
    <name evidence="3" type="primary">106072980</name>
</gene>
<keyword evidence="2" id="KW-0472">Membrane</keyword>
<feature type="transmembrane region" description="Helical" evidence="2">
    <location>
        <begin position="41"/>
        <end position="58"/>
    </location>
</feature>
<dbReference type="KEGG" id="bgt:106072980"/>
<reference evidence="3" key="1">
    <citation type="submission" date="2020-05" db="UniProtKB">
        <authorList>
            <consortium name="EnsemblMetazoa"/>
        </authorList>
    </citation>
    <scope>IDENTIFICATION</scope>
    <source>
        <strain evidence="3">BB02</strain>
    </source>
</reference>
<feature type="compositionally biased region" description="Low complexity" evidence="1">
    <location>
        <begin position="156"/>
        <end position="175"/>
    </location>
</feature>
<name>A0A2C9JYG5_BIOGL</name>
<protein>
    <recommendedName>
        <fullName evidence="5">Membralin</fullName>
    </recommendedName>
</protein>
<dbReference type="AlphaFoldDB" id="A0A2C9JYG5"/>
<feature type="region of interest" description="Disordered" evidence="1">
    <location>
        <begin position="265"/>
        <end position="300"/>
    </location>
</feature>
<dbReference type="VEuPathDB" id="VectorBase:BGLB010045"/>
<dbReference type="InterPro" id="IPR019144">
    <property type="entry name" value="Membralin"/>
</dbReference>
<dbReference type="GO" id="GO:1904294">
    <property type="term" value="P:positive regulation of ERAD pathway"/>
    <property type="evidence" value="ECO:0007669"/>
    <property type="project" value="TreeGrafter"/>
</dbReference>
<dbReference type="PANTHER" id="PTHR21650:SF4">
    <property type="entry name" value="MEMBRALIN"/>
    <property type="match status" value="1"/>
</dbReference>
<accession>A0A2C9JYG5</accession>
<dbReference type="GO" id="GO:0034976">
    <property type="term" value="P:response to endoplasmic reticulum stress"/>
    <property type="evidence" value="ECO:0007669"/>
    <property type="project" value="TreeGrafter"/>
</dbReference>
<feature type="region of interest" description="Disordered" evidence="1">
    <location>
        <begin position="352"/>
        <end position="376"/>
    </location>
</feature>
<keyword evidence="2" id="KW-1133">Transmembrane helix</keyword>
<dbReference type="Pfam" id="PF09746">
    <property type="entry name" value="Membralin"/>
    <property type="match status" value="1"/>
</dbReference>
<feature type="region of interest" description="Disordered" evidence="1">
    <location>
        <begin position="136"/>
        <end position="196"/>
    </location>
</feature>
<evidence type="ECO:0008006" key="5">
    <source>
        <dbReference type="Google" id="ProtNLM"/>
    </source>
</evidence>
<sequence length="496" mass="53977">LIFSVDLLQMFDMNIAIAFPAAPLLTVILALVGMEAIMSEFFNDTTTAFYIILIVWIADQYDAICCHTNISKRIWLRFFYLYHFAFYAYHYRFNGQYSSLALFTSWLFIQHSMIYFFHHYELPAILQQVHIQELLANPPQPGPEGDDTQQTNQPPAETAETSTSTTDLTASSGASNAADTANTEGGDRAGSGANPINNLTVREGAASLSNLLSILRRSPFVQGTTNAQNATRGNNAGNRSNYEIERVTVYTQSNIYRLFQRLRNSPGRQRAVSRQSTDNSTSADLPTAGTSQPQPSISGSTLVAADTEPLLVPTNTFMGPPPVSTSAEMGSISGATLVAADTESLLVPTNTFMGPPPVSTSAEMGSENNKELSSPLRDFLSSQDCKEKENSETNSEIQVFQKPDFSQTCLREDSPVQAGDLQLVETHVAGPHSDECSTLVGQTLPHQVPLNSALFKKTELDPQPGTVVGEKSPGKSCVPYCDEDLVSRNCQEGTAV</sequence>